<dbReference type="PANTHER" id="PTHR43133">
    <property type="entry name" value="RNA POLYMERASE ECF-TYPE SIGMA FACTO"/>
    <property type="match status" value="1"/>
</dbReference>
<evidence type="ECO:0000313" key="9">
    <source>
        <dbReference type="Proteomes" id="UP000640786"/>
    </source>
</evidence>
<dbReference type="InterPro" id="IPR013324">
    <property type="entry name" value="RNA_pol_sigma_r3/r4-like"/>
</dbReference>
<dbReference type="InterPro" id="IPR007627">
    <property type="entry name" value="RNA_pol_sigma70_r2"/>
</dbReference>
<evidence type="ECO:0000259" key="7">
    <source>
        <dbReference type="Pfam" id="PF08281"/>
    </source>
</evidence>
<keyword evidence="2" id="KW-0805">Transcription regulation</keyword>
<dbReference type="SUPFAM" id="SSF88946">
    <property type="entry name" value="Sigma2 domain of RNA polymerase sigma factors"/>
    <property type="match status" value="1"/>
</dbReference>
<proteinExistence type="inferred from homology"/>
<comment type="similarity">
    <text evidence="1">Belongs to the sigma-70 factor family. ECF subfamily.</text>
</comment>
<dbReference type="EMBL" id="JACSQO010000009">
    <property type="protein sequence ID" value="MBD7945672.1"/>
    <property type="molecule type" value="Genomic_DNA"/>
</dbReference>
<dbReference type="SUPFAM" id="SSF88659">
    <property type="entry name" value="Sigma3 and sigma4 domains of RNA polymerase sigma factors"/>
    <property type="match status" value="1"/>
</dbReference>
<dbReference type="InterPro" id="IPR013325">
    <property type="entry name" value="RNA_pol_sigma_r2"/>
</dbReference>
<dbReference type="InterPro" id="IPR013249">
    <property type="entry name" value="RNA_pol_sigma70_r4_t2"/>
</dbReference>
<evidence type="ECO:0000256" key="4">
    <source>
        <dbReference type="ARBA" id="ARBA00023125"/>
    </source>
</evidence>
<dbReference type="RefSeq" id="WP_144538800.1">
    <property type="nucleotide sequence ID" value="NZ_JACSQO010000009.1"/>
</dbReference>
<evidence type="ECO:0000256" key="3">
    <source>
        <dbReference type="ARBA" id="ARBA00023082"/>
    </source>
</evidence>
<dbReference type="InterPro" id="IPR014284">
    <property type="entry name" value="RNA_pol_sigma-70_dom"/>
</dbReference>
<dbReference type="NCBIfam" id="TIGR02937">
    <property type="entry name" value="sigma70-ECF"/>
    <property type="match status" value="1"/>
</dbReference>
<organism evidence="8 9">
    <name type="scientific">Psychrobacillus faecigallinarum</name>
    <dbReference type="NCBI Taxonomy" id="2762235"/>
    <lineage>
        <taxon>Bacteria</taxon>
        <taxon>Bacillati</taxon>
        <taxon>Bacillota</taxon>
        <taxon>Bacilli</taxon>
        <taxon>Bacillales</taxon>
        <taxon>Bacillaceae</taxon>
        <taxon>Psychrobacillus</taxon>
    </lineage>
</organism>
<keyword evidence="5" id="KW-0804">Transcription</keyword>
<dbReference type="Pfam" id="PF08281">
    <property type="entry name" value="Sigma70_r4_2"/>
    <property type="match status" value="1"/>
</dbReference>
<feature type="domain" description="RNA polymerase sigma factor 70 region 4 type 2" evidence="7">
    <location>
        <begin position="105"/>
        <end position="155"/>
    </location>
</feature>
<dbReference type="Proteomes" id="UP000640786">
    <property type="component" value="Unassembled WGS sequence"/>
</dbReference>
<keyword evidence="9" id="KW-1185">Reference proteome</keyword>
<evidence type="ECO:0000256" key="2">
    <source>
        <dbReference type="ARBA" id="ARBA00023015"/>
    </source>
</evidence>
<name>A0ABR8RDD2_9BACI</name>
<dbReference type="PANTHER" id="PTHR43133:SF8">
    <property type="entry name" value="RNA POLYMERASE SIGMA FACTOR HI_1459-RELATED"/>
    <property type="match status" value="1"/>
</dbReference>
<dbReference type="Pfam" id="PF04542">
    <property type="entry name" value="Sigma70_r2"/>
    <property type="match status" value="1"/>
</dbReference>
<keyword evidence="4" id="KW-0238">DNA-binding</keyword>
<gene>
    <name evidence="8" type="ORF">H9650_16290</name>
</gene>
<dbReference type="InterPro" id="IPR036388">
    <property type="entry name" value="WH-like_DNA-bd_sf"/>
</dbReference>
<accession>A0ABR8RDD2</accession>
<sequence>MEMEQLYRDHSDRVYGYIYLLVRHKECAEDLTQETFYKAFKGVDSFNKQASTATWILKIARNVTYDYFRRKRVIQFFSFEKEHDLETKALSPEGSFEQKEQLTRMYDSLRLLKKDYQEVIILRKVQECSIQETAFILGWTEAKVKMKMMRALEALKKEFHQKGGYADGTVKGI</sequence>
<dbReference type="Gene3D" id="1.10.1740.10">
    <property type="match status" value="1"/>
</dbReference>
<evidence type="ECO:0000313" key="8">
    <source>
        <dbReference type="EMBL" id="MBD7945672.1"/>
    </source>
</evidence>
<dbReference type="InterPro" id="IPR039425">
    <property type="entry name" value="RNA_pol_sigma-70-like"/>
</dbReference>
<dbReference type="Gene3D" id="1.10.10.10">
    <property type="entry name" value="Winged helix-like DNA-binding domain superfamily/Winged helix DNA-binding domain"/>
    <property type="match status" value="1"/>
</dbReference>
<keyword evidence="3" id="KW-0731">Sigma factor</keyword>
<comment type="caution">
    <text evidence="8">The sequence shown here is derived from an EMBL/GenBank/DDBJ whole genome shotgun (WGS) entry which is preliminary data.</text>
</comment>
<evidence type="ECO:0000256" key="1">
    <source>
        <dbReference type="ARBA" id="ARBA00010641"/>
    </source>
</evidence>
<evidence type="ECO:0000256" key="5">
    <source>
        <dbReference type="ARBA" id="ARBA00023163"/>
    </source>
</evidence>
<evidence type="ECO:0000259" key="6">
    <source>
        <dbReference type="Pfam" id="PF04542"/>
    </source>
</evidence>
<protein>
    <submittedName>
        <fullName evidence="8">RNA polymerase sigma factor</fullName>
    </submittedName>
</protein>
<feature type="domain" description="RNA polymerase sigma-70 region 2" evidence="6">
    <location>
        <begin position="6"/>
        <end position="72"/>
    </location>
</feature>
<reference evidence="8 9" key="1">
    <citation type="submission" date="2020-08" db="EMBL/GenBank/DDBJ databases">
        <title>A Genomic Blueprint of the Chicken Gut Microbiome.</title>
        <authorList>
            <person name="Gilroy R."/>
            <person name="Ravi A."/>
            <person name="Getino M."/>
            <person name="Pursley I."/>
            <person name="Horton D.L."/>
            <person name="Alikhan N.-F."/>
            <person name="Baker D."/>
            <person name="Gharbi K."/>
            <person name="Hall N."/>
            <person name="Watson M."/>
            <person name="Adriaenssens E.M."/>
            <person name="Foster-Nyarko E."/>
            <person name="Jarju S."/>
            <person name="Secka A."/>
            <person name="Antonio M."/>
            <person name="Oren A."/>
            <person name="Chaudhuri R."/>
            <person name="La Ragione R.M."/>
            <person name="Hildebrand F."/>
            <person name="Pallen M.J."/>
        </authorList>
    </citation>
    <scope>NUCLEOTIDE SEQUENCE [LARGE SCALE GENOMIC DNA]</scope>
    <source>
        <strain evidence="8 9">Sa2BUA9</strain>
    </source>
</reference>